<comment type="similarity">
    <text evidence="1">Belongs to the ATPase alpha/beta chains family.</text>
</comment>
<feature type="domain" description="ATP synthase A/B type C-terminal" evidence="6">
    <location>
        <begin position="360"/>
        <end position="459"/>
    </location>
</feature>
<evidence type="ECO:0000256" key="2">
    <source>
        <dbReference type="ARBA" id="ARBA00022448"/>
    </source>
</evidence>
<dbReference type="CDD" id="cd18118">
    <property type="entry name" value="ATP-synt_V_A-type_beta_N"/>
    <property type="match status" value="1"/>
</dbReference>
<dbReference type="InterPro" id="IPR004100">
    <property type="entry name" value="ATPase_F1/V1/A1_a/bsu_N"/>
</dbReference>
<dbReference type="GO" id="GO:0046034">
    <property type="term" value="P:ATP metabolic process"/>
    <property type="evidence" value="ECO:0007669"/>
    <property type="project" value="InterPro"/>
</dbReference>
<dbReference type="InterPro" id="IPR055190">
    <property type="entry name" value="ATP-synt_VA_C"/>
</dbReference>
<dbReference type="NCBIfam" id="NF003235">
    <property type="entry name" value="PRK04196.1"/>
    <property type="match status" value="1"/>
</dbReference>
<protein>
    <recommendedName>
        <fullName evidence="8">ATPase F1/V1/A1 complex alpha/beta subunit nucleotide-binding domain-containing protein</fullName>
    </recommendedName>
</protein>
<feature type="domain" description="ATPase F1/V1/A1 complex alpha/beta subunit nucleotide-binding" evidence="4">
    <location>
        <begin position="137"/>
        <end position="354"/>
    </location>
</feature>
<reference evidence="7" key="1">
    <citation type="journal article" date="2015" name="Nature">
        <title>Complex archaea that bridge the gap between prokaryotes and eukaryotes.</title>
        <authorList>
            <person name="Spang A."/>
            <person name="Saw J.H."/>
            <person name="Jorgensen S.L."/>
            <person name="Zaremba-Niedzwiedzka K."/>
            <person name="Martijn J."/>
            <person name="Lind A.E."/>
            <person name="van Eijk R."/>
            <person name="Schleper C."/>
            <person name="Guy L."/>
            <person name="Ettema T.J."/>
        </authorList>
    </citation>
    <scope>NUCLEOTIDE SEQUENCE</scope>
</reference>
<dbReference type="EMBL" id="LAZR01026045">
    <property type="protein sequence ID" value="KKL69950.1"/>
    <property type="molecule type" value="Genomic_DNA"/>
</dbReference>
<dbReference type="InterPro" id="IPR027417">
    <property type="entry name" value="P-loop_NTPase"/>
</dbReference>
<proteinExistence type="inferred from homology"/>
<dbReference type="HAMAP" id="MF_00310">
    <property type="entry name" value="ATP_synth_B_arch"/>
    <property type="match status" value="1"/>
</dbReference>
<dbReference type="Gene3D" id="3.40.50.12240">
    <property type="match status" value="1"/>
</dbReference>
<evidence type="ECO:0000259" key="6">
    <source>
        <dbReference type="Pfam" id="PF22919"/>
    </source>
</evidence>
<dbReference type="InterPro" id="IPR000194">
    <property type="entry name" value="ATPase_F1/V1/A1_a/bsu_nucl-bd"/>
</dbReference>
<dbReference type="Pfam" id="PF00006">
    <property type="entry name" value="ATP-synt_ab"/>
    <property type="match status" value="1"/>
</dbReference>
<keyword evidence="3" id="KW-0406">Ion transport</keyword>
<dbReference type="PANTHER" id="PTHR43389:SF4">
    <property type="entry name" value="V-TYPE PROTON ATPASE SUBUNIT B"/>
    <property type="match status" value="1"/>
</dbReference>
<dbReference type="AlphaFoldDB" id="A0A0F9GKM7"/>
<dbReference type="GO" id="GO:0005524">
    <property type="term" value="F:ATP binding"/>
    <property type="evidence" value="ECO:0007669"/>
    <property type="project" value="InterPro"/>
</dbReference>
<dbReference type="CDD" id="cd01135">
    <property type="entry name" value="V_A-ATPase_B"/>
    <property type="match status" value="1"/>
</dbReference>
<dbReference type="InterPro" id="IPR022879">
    <property type="entry name" value="V-ATPase_su_B/beta"/>
</dbReference>
<accession>A0A0F9GKM7</accession>
<dbReference type="Pfam" id="PF02874">
    <property type="entry name" value="ATP-synt_ab_N"/>
    <property type="match status" value="1"/>
</dbReference>
<evidence type="ECO:0000256" key="1">
    <source>
        <dbReference type="ARBA" id="ARBA00008936"/>
    </source>
</evidence>
<evidence type="ECO:0008006" key="8">
    <source>
        <dbReference type="Google" id="ProtNLM"/>
    </source>
</evidence>
<organism evidence="7">
    <name type="scientific">marine sediment metagenome</name>
    <dbReference type="NCBI Taxonomy" id="412755"/>
    <lineage>
        <taxon>unclassified sequences</taxon>
        <taxon>metagenomes</taxon>
        <taxon>ecological metagenomes</taxon>
    </lineage>
</organism>
<keyword evidence="2" id="KW-0813">Transport</keyword>
<dbReference type="GO" id="GO:1902600">
    <property type="term" value="P:proton transmembrane transport"/>
    <property type="evidence" value="ECO:0007669"/>
    <property type="project" value="InterPro"/>
</dbReference>
<dbReference type="Pfam" id="PF22919">
    <property type="entry name" value="ATP-synt_VA_C"/>
    <property type="match status" value="1"/>
</dbReference>
<evidence type="ECO:0000256" key="3">
    <source>
        <dbReference type="ARBA" id="ARBA00023065"/>
    </source>
</evidence>
<feature type="domain" description="ATPase F1/V1/A1 complex alpha/beta subunit N-terminal" evidence="5">
    <location>
        <begin position="8"/>
        <end position="73"/>
    </location>
</feature>
<gene>
    <name evidence="7" type="ORF">LCGC14_2109790</name>
</gene>
<dbReference type="SUPFAM" id="SSF52540">
    <property type="entry name" value="P-loop containing nucleoside triphosphate hydrolases"/>
    <property type="match status" value="1"/>
</dbReference>
<comment type="caution">
    <text evidence="7">The sequence shown here is derived from an EMBL/GenBank/DDBJ whole genome shotgun (WGS) entry which is preliminary data.</text>
</comment>
<evidence type="ECO:0000259" key="5">
    <source>
        <dbReference type="Pfam" id="PF02874"/>
    </source>
</evidence>
<sequence length="463" mass="52363">MSIIYRKINQIIGPLLFLENLHDVQYGEIVKIKTTDNQIRTGQVVKMSESVIVIEVFEDTTGISSENAEITFTEETFNVKISKDMFGQTFNSMGRPINIKTKAISDSEILTDVQRDINGVPINPFAREYPVDVIQTGISVIDGLFTLIRGQKLPIFSGQGMPHNKLAAQIVTQASVRSEDPFAIIFCGIGIIQDEAIYFLNRFQESGNLQNIISFINFADDPIIERLVIPRVALTTAEYFAFEKGMHVLVILIDLTNYCEALRELSSAKEEIPSRKGYPGYLYSDLASIYERTGKIKGKKGSITQIPILTMPNDDISHPIPDTTGYITEGQLVLSRSLHKKGIYPPFEVLASISRLMKDAIGKENTREDHADVSSQLLASYSNSLEVRDLISIVGEDGLNFDQRKLLKFSLDFEQKFMNQKSNENRDFDKTLTLAWDVISNLNKNQLLRIHQYYIDKHYQLKV</sequence>
<evidence type="ECO:0000313" key="7">
    <source>
        <dbReference type="EMBL" id="KKL69950.1"/>
    </source>
</evidence>
<dbReference type="PANTHER" id="PTHR43389">
    <property type="entry name" value="V-TYPE PROTON ATPASE SUBUNIT B"/>
    <property type="match status" value="1"/>
</dbReference>
<evidence type="ECO:0000259" key="4">
    <source>
        <dbReference type="Pfam" id="PF00006"/>
    </source>
</evidence>
<name>A0A0F9GKM7_9ZZZZ</name>